<evidence type="ECO:0000313" key="2">
    <source>
        <dbReference type="Proteomes" id="UP000095283"/>
    </source>
</evidence>
<reference evidence="3" key="1">
    <citation type="submission" date="2016-11" db="UniProtKB">
        <authorList>
            <consortium name="WormBaseParasite"/>
        </authorList>
    </citation>
    <scope>IDENTIFICATION</scope>
</reference>
<dbReference type="WBParaSite" id="Hba_01784">
    <property type="protein sequence ID" value="Hba_01784"/>
    <property type="gene ID" value="Hba_01784"/>
</dbReference>
<evidence type="ECO:0000256" key="1">
    <source>
        <dbReference type="SAM" id="Phobius"/>
    </source>
</evidence>
<keyword evidence="1" id="KW-0812">Transmembrane</keyword>
<keyword evidence="1" id="KW-1133">Transmembrane helix</keyword>
<proteinExistence type="predicted"/>
<feature type="transmembrane region" description="Helical" evidence="1">
    <location>
        <begin position="47"/>
        <end position="70"/>
    </location>
</feature>
<dbReference type="GO" id="GO:0019825">
    <property type="term" value="F:oxygen binding"/>
    <property type="evidence" value="ECO:0007669"/>
    <property type="project" value="InterPro"/>
</dbReference>
<keyword evidence="2" id="KW-1185">Reference proteome</keyword>
<dbReference type="Proteomes" id="UP000095283">
    <property type="component" value="Unplaced"/>
</dbReference>
<name>A0A1I7WAS2_HETBA</name>
<evidence type="ECO:0000313" key="3">
    <source>
        <dbReference type="WBParaSite" id="Hba_01784"/>
    </source>
</evidence>
<dbReference type="InterPro" id="IPR044399">
    <property type="entry name" value="Mb-like_M"/>
</dbReference>
<accession>A0A1I7WAS2</accession>
<protein>
    <submittedName>
        <fullName evidence="3">GLOBIN domain-containing protein</fullName>
    </submittedName>
</protein>
<keyword evidence="1" id="KW-0472">Membrane</keyword>
<dbReference type="GO" id="GO:0020037">
    <property type="term" value="F:heme binding"/>
    <property type="evidence" value="ECO:0007669"/>
    <property type="project" value="InterPro"/>
</dbReference>
<dbReference type="AlphaFoldDB" id="A0A1I7WAS2"/>
<sequence length="284" mass="32796">MQTMISIMLVVKFLLFRSLTFVVSYFFNLNSISVILDIMEVTIGVNSYYLIDISNFLVLINSATNCLIFLKATSWLNNRWVERKTMKRKKTVCDAGQLFGDRLFILHSSWQQAMRMMNGQLGLRVLYSMLRKHPSLFGVFCVTNPMMYTNCDRVAEPELVSLLTNGNRRSFDIITNTKYQEVADRITSFISELLDLMRTGKPEEYIIMRIRRVGAIHYDKGIQFPSSVWKEFKASTISIISECEFKTQDEREAALEAWNIFISFIIREMKMGTWAIGDTLGAIG</sequence>
<dbReference type="Gene3D" id="1.10.490.10">
    <property type="entry name" value="Globins"/>
    <property type="match status" value="1"/>
</dbReference>
<organism evidence="2 3">
    <name type="scientific">Heterorhabditis bacteriophora</name>
    <name type="common">Entomopathogenic nematode worm</name>
    <dbReference type="NCBI Taxonomy" id="37862"/>
    <lineage>
        <taxon>Eukaryota</taxon>
        <taxon>Metazoa</taxon>
        <taxon>Ecdysozoa</taxon>
        <taxon>Nematoda</taxon>
        <taxon>Chromadorea</taxon>
        <taxon>Rhabditida</taxon>
        <taxon>Rhabditina</taxon>
        <taxon>Rhabditomorpha</taxon>
        <taxon>Strongyloidea</taxon>
        <taxon>Heterorhabditidae</taxon>
        <taxon>Heterorhabditis</taxon>
    </lineage>
</organism>
<dbReference type="InterPro" id="IPR012292">
    <property type="entry name" value="Globin/Proto"/>
</dbReference>
<dbReference type="CDD" id="cd01040">
    <property type="entry name" value="Mb-like"/>
    <property type="match status" value="1"/>
</dbReference>
<feature type="transmembrane region" description="Helical" evidence="1">
    <location>
        <begin position="7"/>
        <end position="27"/>
    </location>
</feature>